<dbReference type="RefSeq" id="WP_191052202.1">
    <property type="nucleotide sequence ID" value="NZ_JACXRZ010000010.1"/>
</dbReference>
<dbReference type="Proteomes" id="UP000653231">
    <property type="component" value="Unassembled WGS sequence"/>
</dbReference>
<sequence length="59" mass="5945">MPGETGRGLVLVGGLALRRGRTALEGDPARGLTLVLVILMAASALAVTFTGRLAEIAGN</sequence>
<gene>
    <name evidence="2" type="ORF">IEQ31_15895</name>
</gene>
<keyword evidence="1" id="KW-0812">Transmembrane</keyword>
<keyword evidence="1" id="KW-1133">Transmembrane helix</keyword>
<evidence type="ECO:0000313" key="2">
    <source>
        <dbReference type="EMBL" id="MBD3144662.1"/>
    </source>
</evidence>
<evidence type="ECO:0000313" key="3">
    <source>
        <dbReference type="Proteomes" id="UP000653231"/>
    </source>
</evidence>
<proteinExistence type="predicted"/>
<evidence type="ECO:0008006" key="4">
    <source>
        <dbReference type="Google" id="ProtNLM"/>
    </source>
</evidence>
<evidence type="ECO:0000256" key="1">
    <source>
        <dbReference type="SAM" id="Phobius"/>
    </source>
</evidence>
<keyword evidence="1" id="KW-0472">Membrane</keyword>
<name>A0ABR8L4N1_9ACTN</name>
<protein>
    <recommendedName>
        <fullName evidence="4">ABC transporter permease</fullName>
    </recommendedName>
</protein>
<accession>A0ABR8L4N1</accession>
<comment type="caution">
    <text evidence="2">The sequence shown here is derived from an EMBL/GenBank/DDBJ whole genome shotgun (WGS) entry which is preliminary data.</text>
</comment>
<reference evidence="2 3" key="1">
    <citation type="submission" date="2020-09" db="EMBL/GenBank/DDBJ databases">
        <title>Actinomycete isolated from the Camponotus japonicus Mayr.</title>
        <authorList>
            <person name="Gong X."/>
        </authorList>
    </citation>
    <scope>NUCLEOTIDE SEQUENCE [LARGE SCALE GENOMIC DNA]</scope>
    <source>
        <strain evidence="2 3">2C-HV3</strain>
    </source>
</reference>
<keyword evidence="3" id="KW-1185">Reference proteome</keyword>
<organism evidence="2 3">
    <name type="scientific">Microbispora bryophytorum subsp. camponoti</name>
    <dbReference type="NCBI Taxonomy" id="1677852"/>
    <lineage>
        <taxon>Bacteria</taxon>
        <taxon>Bacillati</taxon>
        <taxon>Actinomycetota</taxon>
        <taxon>Actinomycetes</taxon>
        <taxon>Streptosporangiales</taxon>
        <taxon>Streptosporangiaceae</taxon>
        <taxon>Microbispora</taxon>
    </lineage>
</organism>
<feature type="transmembrane region" description="Helical" evidence="1">
    <location>
        <begin position="32"/>
        <end position="54"/>
    </location>
</feature>
<dbReference type="EMBL" id="JACXRZ010000010">
    <property type="protein sequence ID" value="MBD3144662.1"/>
    <property type="molecule type" value="Genomic_DNA"/>
</dbReference>